<dbReference type="RefSeq" id="WP_051462459.1">
    <property type="nucleotide sequence ID" value="NZ_CAWNPE010000001.1"/>
</dbReference>
<protein>
    <submittedName>
        <fullName evidence="5">LuxR family transcriptional regulator</fullName>
    </submittedName>
</protein>
<evidence type="ECO:0000313" key="5">
    <source>
        <dbReference type="EMBL" id="MBD2800983.1"/>
    </source>
</evidence>
<keyword evidence="2" id="KW-0238">DNA-binding</keyword>
<dbReference type="Pfam" id="PF00196">
    <property type="entry name" value="GerE"/>
    <property type="match status" value="1"/>
</dbReference>
<dbReference type="CDD" id="cd06170">
    <property type="entry name" value="LuxR_C_like"/>
    <property type="match status" value="1"/>
</dbReference>
<gene>
    <name evidence="5" type="ORF">ID854_11100</name>
</gene>
<dbReference type="InterPro" id="IPR000792">
    <property type="entry name" value="Tscrpt_reg_LuxR_C"/>
</dbReference>
<dbReference type="GO" id="GO:0006355">
    <property type="term" value="P:regulation of DNA-templated transcription"/>
    <property type="evidence" value="ECO:0007669"/>
    <property type="project" value="InterPro"/>
</dbReference>
<dbReference type="PRINTS" id="PR00038">
    <property type="entry name" value="HTHLUXR"/>
</dbReference>
<dbReference type="InterPro" id="IPR016032">
    <property type="entry name" value="Sig_transdc_resp-reg_C-effctor"/>
</dbReference>
<dbReference type="PROSITE" id="PS00622">
    <property type="entry name" value="HTH_LUXR_1"/>
    <property type="match status" value="1"/>
</dbReference>
<evidence type="ECO:0000256" key="1">
    <source>
        <dbReference type="ARBA" id="ARBA00023015"/>
    </source>
</evidence>
<dbReference type="EMBL" id="JACXBF010000244">
    <property type="protein sequence ID" value="MBD2800983.1"/>
    <property type="molecule type" value="Genomic_DNA"/>
</dbReference>
<organism evidence="5">
    <name type="scientific">Xenorhabdus szentirmaii</name>
    <dbReference type="NCBI Taxonomy" id="290112"/>
    <lineage>
        <taxon>Bacteria</taxon>
        <taxon>Pseudomonadati</taxon>
        <taxon>Pseudomonadota</taxon>
        <taxon>Gammaproteobacteria</taxon>
        <taxon>Enterobacterales</taxon>
        <taxon>Morganellaceae</taxon>
        <taxon>Xenorhabdus</taxon>
    </lineage>
</organism>
<sequence>MTNLIYQGDYECINNTYTITQFKKSILNIINKYNYQYYSLYQENPYPLTKRKSYYINSFDEYFNISEDSHRTVLHSFDIISSTTVSHLISWNESLNSHHPETWSNFNLNDDILIHSTVHNTKKSEKTLCSFFKKNSHQDIKEKPEDTRQLIFLSELIANKFSRLVTDDMCIPPLTVREIEIMRWASEGKTSADIGKILELSTRTVNFHIANILEKLAVPNKVAAIAKAICYNLI</sequence>
<dbReference type="PANTHER" id="PTHR44688:SF16">
    <property type="entry name" value="DNA-BINDING TRANSCRIPTIONAL ACTIVATOR DEVR_DOSR"/>
    <property type="match status" value="1"/>
</dbReference>
<dbReference type="Gene3D" id="1.10.10.10">
    <property type="entry name" value="Winged helix-like DNA-binding domain superfamily/Winged helix DNA-binding domain"/>
    <property type="match status" value="1"/>
</dbReference>
<dbReference type="Proteomes" id="UP001193920">
    <property type="component" value="Unassembled WGS sequence"/>
</dbReference>
<reference evidence="5" key="1">
    <citation type="submission" date="2020-09" db="EMBL/GenBank/DDBJ databases">
        <authorList>
            <person name="Palma L."/>
            <person name="Caballero P."/>
            <person name="Berry C."/>
            <person name="Del Valle E."/>
        </authorList>
    </citation>
    <scope>NUCLEOTIDE SEQUENCE</scope>
    <source>
        <strain evidence="5">M</strain>
    </source>
</reference>
<comment type="caution">
    <text evidence="5">The sequence shown here is derived from an EMBL/GenBank/DDBJ whole genome shotgun (WGS) entry which is preliminary data.</text>
</comment>
<name>A0AAW3YXR7_9GAMM</name>
<reference evidence="5" key="2">
    <citation type="journal article" date="2024" name="Toxins">
        <title>Genome Sequence Analysis of Native Xenorhabdus Strains Isolated from Entomopathogenic Nematodes in Argentina.</title>
        <authorList>
            <person name="Palma L."/>
            <person name="Frizzo L."/>
            <person name="Kaiser S."/>
            <person name="Berry C."/>
            <person name="Caballero P."/>
            <person name="Bode H.B."/>
            <person name="Del Valle E.E."/>
        </authorList>
    </citation>
    <scope>NUCLEOTIDE SEQUENCE</scope>
    <source>
        <strain evidence="5">M</strain>
    </source>
</reference>
<evidence type="ECO:0000256" key="2">
    <source>
        <dbReference type="ARBA" id="ARBA00023125"/>
    </source>
</evidence>
<keyword evidence="3" id="KW-0804">Transcription</keyword>
<dbReference type="InterPro" id="IPR036388">
    <property type="entry name" value="WH-like_DNA-bd_sf"/>
</dbReference>
<feature type="domain" description="HTH luxR-type" evidence="4">
    <location>
        <begin position="167"/>
        <end position="232"/>
    </location>
</feature>
<evidence type="ECO:0000259" key="4">
    <source>
        <dbReference type="PROSITE" id="PS50043"/>
    </source>
</evidence>
<keyword evidence="1" id="KW-0805">Transcription regulation</keyword>
<dbReference type="PROSITE" id="PS50043">
    <property type="entry name" value="HTH_LUXR_2"/>
    <property type="match status" value="1"/>
</dbReference>
<dbReference type="AlphaFoldDB" id="A0AAW3YXR7"/>
<evidence type="ECO:0000256" key="3">
    <source>
        <dbReference type="ARBA" id="ARBA00023163"/>
    </source>
</evidence>
<accession>A0AAW3YXR7</accession>
<proteinExistence type="predicted"/>
<dbReference type="SMART" id="SM00421">
    <property type="entry name" value="HTH_LUXR"/>
    <property type="match status" value="1"/>
</dbReference>
<dbReference type="SUPFAM" id="SSF46894">
    <property type="entry name" value="C-terminal effector domain of the bipartite response regulators"/>
    <property type="match status" value="1"/>
</dbReference>
<dbReference type="GO" id="GO:0003677">
    <property type="term" value="F:DNA binding"/>
    <property type="evidence" value="ECO:0007669"/>
    <property type="project" value="UniProtKB-KW"/>
</dbReference>
<dbReference type="GeneID" id="97125667"/>
<dbReference type="PANTHER" id="PTHR44688">
    <property type="entry name" value="DNA-BINDING TRANSCRIPTIONAL ACTIVATOR DEVR_DOSR"/>
    <property type="match status" value="1"/>
</dbReference>